<dbReference type="GO" id="GO:0008270">
    <property type="term" value="F:zinc ion binding"/>
    <property type="evidence" value="ECO:0007669"/>
    <property type="project" value="UniProtKB-KW"/>
</dbReference>
<dbReference type="EMBL" id="OU900101">
    <property type="protein sequence ID" value="CAG9864621.1"/>
    <property type="molecule type" value="Genomic_DNA"/>
</dbReference>
<dbReference type="Proteomes" id="UP001153712">
    <property type="component" value="Chromosome 8"/>
</dbReference>
<dbReference type="PROSITE" id="PS50157">
    <property type="entry name" value="ZINC_FINGER_C2H2_2"/>
    <property type="match status" value="2"/>
</dbReference>
<evidence type="ECO:0000256" key="2">
    <source>
        <dbReference type="ARBA" id="ARBA00022723"/>
    </source>
</evidence>
<evidence type="ECO:0000313" key="10">
    <source>
        <dbReference type="Proteomes" id="UP001153712"/>
    </source>
</evidence>
<gene>
    <name evidence="9" type="ORF">PHYEVI_LOCUS10873</name>
</gene>
<evidence type="ECO:0000256" key="6">
    <source>
        <dbReference type="ARBA" id="ARBA00023242"/>
    </source>
</evidence>
<accession>A0A9N9XRG3</accession>
<dbReference type="SMART" id="SM00355">
    <property type="entry name" value="ZnF_C2H2"/>
    <property type="match status" value="4"/>
</dbReference>
<evidence type="ECO:0000256" key="5">
    <source>
        <dbReference type="ARBA" id="ARBA00022833"/>
    </source>
</evidence>
<evidence type="ECO:0000256" key="7">
    <source>
        <dbReference type="PROSITE-ProRule" id="PRU00042"/>
    </source>
</evidence>
<dbReference type="InterPro" id="IPR036236">
    <property type="entry name" value="Znf_C2H2_sf"/>
</dbReference>
<feature type="domain" description="C2H2-type" evidence="8">
    <location>
        <begin position="86"/>
        <end position="113"/>
    </location>
</feature>
<dbReference type="PANTHER" id="PTHR24406">
    <property type="entry name" value="TRANSCRIPTIONAL REPRESSOR CTCFL-RELATED"/>
    <property type="match status" value="1"/>
</dbReference>
<comment type="subcellular location">
    <subcellularLocation>
        <location evidence="1">Nucleus</location>
    </subcellularLocation>
</comment>
<evidence type="ECO:0000256" key="4">
    <source>
        <dbReference type="ARBA" id="ARBA00022771"/>
    </source>
</evidence>
<evidence type="ECO:0000256" key="1">
    <source>
        <dbReference type="ARBA" id="ARBA00004123"/>
    </source>
</evidence>
<keyword evidence="4 7" id="KW-0863">Zinc-finger</keyword>
<keyword evidence="6" id="KW-0539">Nucleus</keyword>
<dbReference type="Gene3D" id="3.30.160.60">
    <property type="entry name" value="Classic Zinc Finger"/>
    <property type="match status" value="2"/>
</dbReference>
<reference evidence="9" key="1">
    <citation type="submission" date="2022-01" db="EMBL/GenBank/DDBJ databases">
        <authorList>
            <person name="King R."/>
        </authorList>
    </citation>
    <scope>NUCLEOTIDE SEQUENCE</scope>
</reference>
<evidence type="ECO:0000313" key="9">
    <source>
        <dbReference type="EMBL" id="CAG9864621.1"/>
    </source>
</evidence>
<dbReference type="GO" id="GO:0005634">
    <property type="term" value="C:nucleus"/>
    <property type="evidence" value="ECO:0007669"/>
    <property type="project" value="UniProtKB-SubCell"/>
</dbReference>
<dbReference type="InterPro" id="IPR013087">
    <property type="entry name" value="Znf_C2H2_type"/>
</dbReference>
<keyword evidence="5" id="KW-0862">Zinc</keyword>
<feature type="domain" description="C2H2-type" evidence="8">
    <location>
        <begin position="17"/>
        <end position="45"/>
    </location>
</feature>
<organism evidence="9 10">
    <name type="scientific">Phyllotreta striolata</name>
    <name type="common">Striped flea beetle</name>
    <name type="synonym">Crioceris striolata</name>
    <dbReference type="NCBI Taxonomy" id="444603"/>
    <lineage>
        <taxon>Eukaryota</taxon>
        <taxon>Metazoa</taxon>
        <taxon>Ecdysozoa</taxon>
        <taxon>Arthropoda</taxon>
        <taxon>Hexapoda</taxon>
        <taxon>Insecta</taxon>
        <taxon>Pterygota</taxon>
        <taxon>Neoptera</taxon>
        <taxon>Endopterygota</taxon>
        <taxon>Coleoptera</taxon>
        <taxon>Polyphaga</taxon>
        <taxon>Cucujiformia</taxon>
        <taxon>Chrysomeloidea</taxon>
        <taxon>Chrysomelidae</taxon>
        <taxon>Galerucinae</taxon>
        <taxon>Alticini</taxon>
        <taxon>Phyllotreta</taxon>
    </lineage>
</organism>
<protein>
    <recommendedName>
        <fullName evidence="8">C2H2-type domain-containing protein</fullName>
    </recommendedName>
</protein>
<evidence type="ECO:0000256" key="3">
    <source>
        <dbReference type="ARBA" id="ARBA00022737"/>
    </source>
</evidence>
<dbReference type="AlphaFoldDB" id="A0A9N9XRG3"/>
<sequence>MERASDATLTVIFSGDYCCSKCGKTYKAKRSLWRHVKQECDSSKPFSCLIETCAYRTTRRYMLKQHMRLKHQLLNNMADVNALAVHRCPKCGRGYKVKRSLWRHTKFECQQYPKFVCPVCPYKAKQKSTVVSHITTRHPDFWMLKERFNF</sequence>
<evidence type="ECO:0000259" key="8">
    <source>
        <dbReference type="PROSITE" id="PS50157"/>
    </source>
</evidence>
<dbReference type="OrthoDB" id="10004641at2759"/>
<keyword evidence="10" id="KW-1185">Reference proteome</keyword>
<dbReference type="SUPFAM" id="SSF57667">
    <property type="entry name" value="beta-beta-alpha zinc fingers"/>
    <property type="match status" value="2"/>
</dbReference>
<name>A0A9N9XRG3_PHYSR</name>
<dbReference type="InterPro" id="IPR050888">
    <property type="entry name" value="ZnF_C2H2-type_TF"/>
</dbReference>
<dbReference type="Pfam" id="PF00096">
    <property type="entry name" value="zf-C2H2"/>
    <property type="match status" value="1"/>
</dbReference>
<keyword evidence="2" id="KW-0479">Metal-binding</keyword>
<keyword evidence="3" id="KW-0677">Repeat</keyword>
<proteinExistence type="predicted"/>